<dbReference type="EMBL" id="GGMR01005894">
    <property type="protein sequence ID" value="MBY18513.1"/>
    <property type="molecule type" value="Transcribed_RNA"/>
</dbReference>
<keyword evidence="2" id="KW-0548">Nucleotidyltransferase</keyword>
<gene>
    <name evidence="2" type="primary">pol_13</name>
    <name evidence="2" type="ORF">g.78190</name>
</gene>
<dbReference type="CDD" id="cd01650">
    <property type="entry name" value="RT_nLTR_like"/>
    <property type="match status" value="1"/>
</dbReference>
<dbReference type="Pfam" id="PF00078">
    <property type="entry name" value="RVT_1"/>
    <property type="match status" value="1"/>
</dbReference>
<dbReference type="PROSITE" id="PS50878">
    <property type="entry name" value="RT_POL"/>
    <property type="match status" value="1"/>
</dbReference>
<keyword evidence="2" id="KW-0695">RNA-directed DNA polymerase</keyword>
<accession>A0A2S2NMU9</accession>
<dbReference type="InterPro" id="IPR043502">
    <property type="entry name" value="DNA/RNA_pol_sf"/>
</dbReference>
<dbReference type="AlphaFoldDB" id="A0A2S2NMU9"/>
<proteinExistence type="predicted"/>
<evidence type="ECO:0000313" key="2">
    <source>
        <dbReference type="EMBL" id="MBY18513.1"/>
    </source>
</evidence>
<name>A0A2S2NMU9_SCHGA</name>
<organism evidence="2">
    <name type="scientific">Schizaphis graminum</name>
    <name type="common">Green bug aphid</name>
    <dbReference type="NCBI Taxonomy" id="13262"/>
    <lineage>
        <taxon>Eukaryota</taxon>
        <taxon>Metazoa</taxon>
        <taxon>Ecdysozoa</taxon>
        <taxon>Arthropoda</taxon>
        <taxon>Hexapoda</taxon>
        <taxon>Insecta</taxon>
        <taxon>Pterygota</taxon>
        <taxon>Neoptera</taxon>
        <taxon>Paraneoptera</taxon>
        <taxon>Hemiptera</taxon>
        <taxon>Sternorrhyncha</taxon>
        <taxon>Aphidomorpha</taxon>
        <taxon>Aphidoidea</taxon>
        <taxon>Aphididae</taxon>
        <taxon>Aphidini</taxon>
        <taxon>Schizaphis</taxon>
    </lineage>
</organism>
<dbReference type="SUPFAM" id="SSF56672">
    <property type="entry name" value="DNA/RNA polymerases"/>
    <property type="match status" value="1"/>
</dbReference>
<dbReference type="GO" id="GO:0003964">
    <property type="term" value="F:RNA-directed DNA polymerase activity"/>
    <property type="evidence" value="ECO:0007669"/>
    <property type="project" value="UniProtKB-KW"/>
</dbReference>
<protein>
    <submittedName>
        <fullName evidence="2">RNA-directed DNA polymerase from mobile element jockey</fullName>
    </submittedName>
</protein>
<sequence length="283" mass="32273">MLRSSLSYPLWLIFRKSLNEGIYPDLFKLSAVTPVLKSGNSSNVTNYRPISLSSHIVKLFDSLVLRSIKPVFNSILIDEQHGFRSGRSTTTNSLVFSNYIFDAFINRTQVDVIYTDFTKAFDRVDHKLLMRVLIDTGFGEPLLSWFDSYLRDRKQFVKVLGVKSNIIDVPSGVPQGGHLSPLLFALFVNDIKSSLVNCRFLLFADDLKLFLKIQSFKDCLLLQDDLNSLVSWANNRGLELNISKCRSMSFYRTREHINYSYMINDNLLLSAGNVITDLGIVFD</sequence>
<feature type="domain" description="Reverse transcriptase" evidence="1">
    <location>
        <begin position="16"/>
        <end position="275"/>
    </location>
</feature>
<evidence type="ECO:0000259" key="1">
    <source>
        <dbReference type="PROSITE" id="PS50878"/>
    </source>
</evidence>
<reference evidence="2" key="1">
    <citation type="submission" date="2018-04" db="EMBL/GenBank/DDBJ databases">
        <title>Transcriptome of Schizaphis graminum biotype I.</title>
        <authorList>
            <person name="Scully E.D."/>
            <person name="Geib S.M."/>
            <person name="Palmer N.A."/>
            <person name="Koch K."/>
            <person name="Bradshaw J."/>
            <person name="Heng-Moss T."/>
            <person name="Sarath G."/>
        </authorList>
    </citation>
    <scope>NUCLEOTIDE SEQUENCE</scope>
</reference>
<dbReference type="PANTHER" id="PTHR33332">
    <property type="entry name" value="REVERSE TRANSCRIPTASE DOMAIN-CONTAINING PROTEIN"/>
    <property type="match status" value="1"/>
</dbReference>
<dbReference type="InterPro" id="IPR000477">
    <property type="entry name" value="RT_dom"/>
</dbReference>
<keyword evidence="2" id="KW-0808">Transferase</keyword>